<name>A0A940Y5K0_9BURK</name>
<dbReference type="Proteomes" id="UP000676246">
    <property type="component" value="Unassembled WGS sequence"/>
</dbReference>
<gene>
    <name evidence="1" type="ORF">KAK03_01500</name>
</gene>
<reference evidence="1 2" key="1">
    <citation type="submission" date="2021-04" db="EMBL/GenBank/DDBJ databases">
        <title>The genome sequence of Ideonella sp. 3Y2.</title>
        <authorList>
            <person name="Liu Y."/>
        </authorList>
    </citation>
    <scope>NUCLEOTIDE SEQUENCE [LARGE SCALE GENOMIC DNA]</scope>
    <source>
        <strain evidence="1 2">3Y2</strain>
    </source>
</reference>
<dbReference type="AlphaFoldDB" id="A0A940Y5K0"/>
<evidence type="ECO:0000313" key="2">
    <source>
        <dbReference type="Proteomes" id="UP000676246"/>
    </source>
</evidence>
<protein>
    <recommendedName>
        <fullName evidence="3">DNA-binding protein</fullName>
    </recommendedName>
</protein>
<comment type="caution">
    <text evidence="1">The sequence shown here is derived from an EMBL/GenBank/DDBJ whole genome shotgun (WGS) entry which is preliminary data.</text>
</comment>
<proteinExistence type="predicted"/>
<organism evidence="1 2">
    <name type="scientific">Ideonella alba</name>
    <dbReference type="NCBI Taxonomy" id="2824118"/>
    <lineage>
        <taxon>Bacteria</taxon>
        <taxon>Pseudomonadati</taxon>
        <taxon>Pseudomonadota</taxon>
        <taxon>Betaproteobacteria</taxon>
        <taxon>Burkholderiales</taxon>
        <taxon>Sphaerotilaceae</taxon>
        <taxon>Ideonella</taxon>
    </lineage>
</organism>
<evidence type="ECO:0000313" key="1">
    <source>
        <dbReference type="EMBL" id="MBQ0929143.1"/>
    </source>
</evidence>
<evidence type="ECO:0008006" key="3">
    <source>
        <dbReference type="Google" id="ProtNLM"/>
    </source>
</evidence>
<keyword evidence="2" id="KW-1185">Reference proteome</keyword>
<sequence>MTFSDFMKRVKDEGGPDVRALPNATLAAALETAFGVITAEIRDAGEGDTRIPRLGVFRSKSVTAKEGPSAGKPVMRTVFVQLKPAGDKADDGAADLQDSSVE</sequence>
<accession>A0A940Y5K0</accession>
<dbReference type="RefSeq" id="WP_210851369.1">
    <property type="nucleotide sequence ID" value="NZ_JAGQDD010000001.1"/>
</dbReference>
<dbReference type="EMBL" id="JAGQDD010000001">
    <property type="protein sequence ID" value="MBQ0929143.1"/>
    <property type="molecule type" value="Genomic_DNA"/>
</dbReference>